<proteinExistence type="predicted"/>
<feature type="compositionally biased region" description="Basic residues" evidence="1">
    <location>
        <begin position="324"/>
        <end position="334"/>
    </location>
</feature>
<feature type="compositionally biased region" description="Basic and acidic residues" evidence="1">
    <location>
        <begin position="282"/>
        <end position="291"/>
    </location>
</feature>
<feature type="compositionally biased region" description="Basic and acidic residues" evidence="1">
    <location>
        <begin position="159"/>
        <end position="184"/>
    </location>
</feature>
<feature type="compositionally biased region" description="Basic and acidic residues" evidence="1">
    <location>
        <begin position="97"/>
        <end position="113"/>
    </location>
</feature>
<feature type="compositionally biased region" description="Basic residues" evidence="1">
    <location>
        <begin position="349"/>
        <end position="372"/>
    </location>
</feature>
<feature type="compositionally biased region" description="Basic residues" evidence="1">
    <location>
        <begin position="43"/>
        <end position="68"/>
    </location>
</feature>
<feature type="compositionally biased region" description="Basic residues" evidence="1">
    <location>
        <begin position="402"/>
        <end position="419"/>
    </location>
</feature>
<gene>
    <name evidence="2" type="ORF">AVDCRST_MAG38-881</name>
</gene>
<dbReference type="AlphaFoldDB" id="A0A6J4R978"/>
<name>A0A6J4R978_9ACTN</name>
<feature type="region of interest" description="Disordered" evidence="1">
    <location>
        <begin position="1"/>
        <end position="113"/>
    </location>
</feature>
<feature type="non-terminal residue" evidence="2">
    <location>
        <position position="1"/>
    </location>
</feature>
<feature type="compositionally biased region" description="Basic residues" evidence="1">
    <location>
        <begin position="1"/>
        <end position="20"/>
    </location>
</feature>
<dbReference type="EMBL" id="CADCVJ010000062">
    <property type="protein sequence ID" value="CAA9467801.1"/>
    <property type="molecule type" value="Genomic_DNA"/>
</dbReference>
<keyword evidence="2" id="KW-0560">Oxidoreductase</keyword>
<sequence>DHHRRPGEVRRRRRRARALRGRSLAARPRRRDVSRRGPGDRRRDRRGRRRDSRRCPRRARRGRRHARRVGGASPARARRDPAARVRAHHGAQGRPGAADDARDGQADRRVGDRDRLCRRVLPLVRRGGGAHRGSLRGRAQRPGAPADHAPAGRAVLPRDAVELPHGHGDAQDRPGGRGGLHDGHQAGPEDAAVDAGAGADPRGVRPAAGSAQRAHLVVVERGLQADHGGPAPAQGVVHGLHRGRPQADGAGLRPPPARLDGAGRQRAVPRLRRRRRRRRGRGGADRQDAQRRRGVHGGQPLPRRRPAGRAVRREAGAAHGRDARRPRHRGGRRGRPADRRRPARQGLRAGRRRHEPRRQRGGRRPPARRSRLLLRADGARRRARRRAPARRGDLRPGGAGRGLRRRGGRGGGGQRHRVRAGGLRLHARPQAGDARVRGARHRDGGTQPGHGQQPGGAVRWRQGIGVRPRGRPRGDRRVPGDQVRRDGHV</sequence>
<feature type="compositionally biased region" description="Basic residues" evidence="1">
    <location>
        <begin position="267"/>
        <end position="281"/>
    </location>
</feature>
<feature type="compositionally biased region" description="Basic and acidic residues" evidence="1">
    <location>
        <begin position="311"/>
        <end position="323"/>
    </location>
</feature>
<feature type="compositionally biased region" description="Basic and acidic residues" evidence="1">
    <location>
        <begin position="472"/>
        <end position="489"/>
    </location>
</feature>
<dbReference type="GO" id="GO:0009013">
    <property type="term" value="F:succinate-semialdehyde dehydrogenase [NAD(P)+] activity"/>
    <property type="evidence" value="ECO:0007669"/>
    <property type="project" value="UniProtKB-EC"/>
</dbReference>
<evidence type="ECO:0000256" key="1">
    <source>
        <dbReference type="SAM" id="MobiDB-lite"/>
    </source>
</evidence>
<feature type="non-terminal residue" evidence="2">
    <location>
        <position position="489"/>
    </location>
</feature>
<accession>A0A6J4R978</accession>
<reference evidence="2" key="1">
    <citation type="submission" date="2020-02" db="EMBL/GenBank/DDBJ databases">
        <authorList>
            <person name="Meier V. D."/>
        </authorList>
    </citation>
    <scope>NUCLEOTIDE SEQUENCE</scope>
    <source>
        <strain evidence="2">AVDCRST_MAG38</strain>
    </source>
</reference>
<feature type="compositionally biased region" description="Low complexity" evidence="1">
    <location>
        <begin position="186"/>
        <end position="209"/>
    </location>
</feature>
<protein>
    <submittedName>
        <fullName evidence="2">Succinate-semialdehyde dehydrogenase [NAD(P)+]</fullName>
        <ecNumber evidence="2">1.2.1.16</ecNumber>
    </submittedName>
</protein>
<evidence type="ECO:0000313" key="2">
    <source>
        <dbReference type="EMBL" id="CAA9467801.1"/>
    </source>
</evidence>
<feature type="region of interest" description="Disordered" evidence="1">
    <location>
        <begin position="127"/>
        <end position="211"/>
    </location>
</feature>
<dbReference type="EC" id="1.2.1.16" evidence="2"/>
<organism evidence="2">
    <name type="scientific">uncultured Solirubrobacteraceae bacterium</name>
    <dbReference type="NCBI Taxonomy" id="1162706"/>
    <lineage>
        <taxon>Bacteria</taxon>
        <taxon>Bacillati</taxon>
        <taxon>Actinomycetota</taxon>
        <taxon>Thermoleophilia</taxon>
        <taxon>Solirubrobacterales</taxon>
        <taxon>Solirubrobacteraceae</taxon>
        <taxon>environmental samples</taxon>
    </lineage>
</organism>
<feature type="region of interest" description="Disordered" evidence="1">
    <location>
        <begin position="225"/>
        <end position="489"/>
    </location>
</feature>